<dbReference type="InterPro" id="IPR013497">
    <property type="entry name" value="Topo_IA_cen"/>
</dbReference>
<dbReference type="InterPro" id="IPR000380">
    <property type="entry name" value="Topo_IA"/>
</dbReference>
<gene>
    <name evidence="15" type="ORF">A2V71_04350</name>
</gene>
<evidence type="ECO:0000313" key="16">
    <source>
        <dbReference type="Proteomes" id="UP000178764"/>
    </source>
</evidence>
<evidence type="ECO:0000256" key="3">
    <source>
        <dbReference type="ARBA" id="ARBA00012891"/>
    </source>
</evidence>
<feature type="domain" description="Topo IA-type catalytic" evidence="14">
    <location>
        <begin position="126"/>
        <end position="520"/>
    </location>
</feature>
<evidence type="ECO:0000256" key="10">
    <source>
        <dbReference type="ARBA" id="ARBA00031985"/>
    </source>
</evidence>
<organism evidence="15 16">
    <name type="scientific">Candidatus Berkelbacteria bacterium RBG_13_40_8</name>
    <dbReference type="NCBI Taxonomy" id="1797467"/>
    <lineage>
        <taxon>Bacteria</taxon>
        <taxon>Candidatus Berkelbacteria</taxon>
    </lineage>
</organism>
<dbReference type="InterPro" id="IPR013826">
    <property type="entry name" value="Topo_IA_cen_sub3"/>
</dbReference>
<dbReference type="Gene3D" id="1.10.290.10">
    <property type="entry name" value="Topoisomerase I, domain 4"/>
    <property type="match status" value="1"/>
</dbReference>
<comment type="caution">
    <text evidence="15">The sequence shown here is derived from an EMBL/GenBank/DDBJ whole genome shotgun (WGS) entry which is preliminary data.</text>
</comment>
<evidence type="ECO:0000256" key="5">
    <source>
        <dbReference type="ARBA" id="ARBA00022842"/>
    </source>
</evidence>
<name>A0A1F5DNW9_9BACT</name>
<dbReference type="NCBIfam" id="TIGR01051">
    <property type="entry name" value="topA_bact"/>
    <property type="match status" value="1"/>
</dbReference>
<dbReference type="GO" id="GO:0003917">
    <property type="term" value="F:DNA topoisomerase type I (single strand cut, ATP-independent) activity"/>
    <property type="evidence" value="ECO:0007669"/>
    <property type="project" value="UniProtKB-EC"/>
</dbReference>
<dbReference type="SMART" id="SM00493">
    <property type="entry name" value="TOPRIM"/>
    <property type="match status" value="1"/>
</dbReference>
<evidence type="ECO:0000259" key="13">
    <source>
        <dbReference type="PROSITE" id="PS50880"/>
    </source>
</evidence>
<feature type="domain" description="Toprim" evidence="13">
    <location>
        <begin position="1"/>
        <end position="111"/>
    </location>
</feature>
<dbReference type="InterPro" id="IPR013824">
    <property type="entry name" value="Topo_IA_cen_sub1"/>
</dbReference>
<keyword evidence="5" id="KW-0460">Magnesium</keyword>
<dbReference type="PANTHER" id="PTHR42785:SF1">
    <property type="entry name" value="DNA TOPOISOMERASE"/>
    <property type="match status" value="1"/>
</dbReference>
<dbReference type="PROSITE" id="PS52039">
    <property type="entry name" value="TOPO_IA_2"/>
    <property type="match status" value="1"/>
</dbReference>
<evidence type="ECO:0000313" key="15">
    <source>
        <dbReference type="EMBL" id="OGD56740.1"/>
    </source>
</evidence>
<dbReference type="InterPro" id="IPR013825">
    <property type="entry name" value="Topo_IA_cen_sub2"/>
</dbReference>
<dbReference type="SMART" id="SM00436">
    <property type="entry name" value="TOP1Bc"/>
    <property type="match status" value="1"/>
</dbReference>
<evidence type="ECO:0000256" key="4">
    <source>
        <dbReference type="ARBA" id="ARBA00022723"/>
    </source>
</evidence>
<comment type="catalytic activity">
    <reaction evidence="1">
        <text>ATP-independent breakage of single-stranded DNA, followed by passage and rejoining.</text>
        <dbReference type="EC" id="5.6.2.1"/>
    </reaction>
</comment>
<feature type="non-terminal residue" evidence="15">
    <location>
        <position position="520"/>
    </location>
</feature>
<evidence type="ECO:0000256" key="1">
    <source>
        <dbReference type="ARBA" id="ARBA00000213"/>
    </source>
</evidence>
<dbReference type="CDD" id="cd03363">
    <property type="entry name" value="TOPRIM_TopoIA_TopoI"/>
    <property type="match status" value="1"/>
</dbReference>
<dbReference type="Gene3D" id="1.10.460.10">
    <property type="entry name" value="Topoisomerase I, domain 2"/>
    <property type="match status" value="1"/>
</dbReference>
<dbReference type="PANTHER" id="PTHR42785">
    <property type="entry name" value="DNA TOPOISOMERASE, TYPE IA, CORE"/>
    <property type="match status" value="1"/>
</dbReference>
<dbReference type="AlphaFoldDB" id="A0A1F5DNW9"/>
<evidence type="ECO:0000256" key="2">
    <source>
        <dbReference type="ARBA" id="ARBA00009446"/>
    </source>
</evidence>
<evidence type="ECO:0000256" key="8">
    <source>
        <dbReference type="ARBA" id="ARBA00023235"/>
    </source>
</evidence>
<sequence length="520" mass="58673">MNLVIVESPAKGKTIEKYLGKDYKVLASFGHVRDLPTKTLGVDTKNNFKPEYVIPIKARKTIATLKKEIANADALFLATDYDREGEAIAFHLIEAIKPKKPIKRITFHEITEPAIKEAIKCPRDIDMNLVDAQQARRVLDRLVGYKLSPFLWKKVAQGLSAGRVQSVAVRLIVEREREIQKFKPEEYWSIEALLSKDNPPAGGQFKAILTEKDGKKIDKLAIKSDKDAQKVLDDLKNADYIVSEIKIETKKKYPSPPFTTSTLQMEAGTKLGFTSKQTMKLAQDLYEDGLITYMRTDSLNISPMAMKAARNVISEKYGSRYALPSPRFYKTKAKGAQEAHEAIRPTDLAVVSDQIRISDKHTKLYDLIWKRMIASQMKEAEIDETIVKIAASNYGFASTGQKIQFDGFLKLYNGLKKDIELPNLAKGNKLSLEKLDKFQHFTEPPARFTEGALIKELEKRGIGRPSTYAPTISVVQDRGYVEKAQGKLLPKDIGMAVNDLLVEHFPNIVDYDFTARLEEE</sequence>
<keyword evidence="7" id="KW-0238">DNA-binding</keyword>
<evidence type="ECO:0000256" key="7">
    <source>
        <dbReference type="ARBA" id="ARBA00023125"/>
    </source>
</evidence>
<dbReference type="Pfam" id="PF01751">
    <property type="entry name" value="Toprim"/>
    <property type="match status" value="1"/>
</dbReference>
<keyword evidence="8 15" id="KW-0413">Isomerase</keyword>
<dbReference type="Proteomes" id="UP000178764">
    <property type="component" value="Unassembled WGS sequence"/>
</dbReference>
<dbReference type="InterPro" id="IPR034149">
    <property type="entry name" value="TOPRIM_TopoI"/>
</dbReference>
<keyword evidence="6" id="KW-0799">Topoisomerase</keyword>
<dbReference type="Gene3D" id="2.70.20.10">
    <property type="entry name" value="Topoisomerase I, domain 3"/>
    <property type="match status" value="1"/>
</dbReference>
<dbReference type="EMBL" id="MEZT01000014">
    <property type="protein sequence ID" value="OGD56740.1"/>
    <property type="molecule type" value="Genomic_DNA"/>
</dbReference>
<dbReference type="PROSITE" id="PS00396">
    <property type="entry name" value="TOPO_IA_1"/>
    <property type="match status" value="1"/>
</dbReference>
<accession>A0A1F5DNW9</accession>
<dbReference type="EC" id="5.6.2.1" evidence="3"/>
<dbReference type="InterPro" id="IPR006171">
    <property type="entry name" value="TOPRIM_dom"/>
</dbReference>
<dbReference type="InterPro" id="IPR003601">
    <property type="entry name" value="Topo_IA_2"/>
</dbReference>
<evidence type="ECO:0000256" key="11">
    <source>
        <dbReference type="ARBA" id="ARBA00032235"/>
    </source>
</evidence>
<dbReference type="PROSITE" id="PS50880">
    <property type="entry name" value="TOPRIM"/>
    <property type="match status" value="1"/>
</dbReference>
<proteinExistence type="inferred from homology"/>
<dbReference type="GO" id="GO:0046872">
    <property type="term" value="F:metal ion binding"/>
    <property type="evidence" value="ECO:0007669"/>
    <property type="project" value="UniProtKB-KW"/>
</dbReference>
<dbReference type="InterPro" id="IPR005733">
    <property type="entry name" value="TopoI_bac-type"/>
</dbReference>
<comment type="similarity">
    <text evidence="2">Belongs to the type IA topoisomerase family.</text>
</comment>
<dbReference type="InterPro" id="IPR023405">
    <property type="entry name" value="Topo_IA_core_domain"/>
</dbReference>
<evidence type="ECO:0000256" key="12">
    <source>
        <dbReference type="ARBA" id="ARBA00032877"/>
    </source>
</evidence>
<dbReference type="GO" id="GO:0003677">
    <property type="term" value="F:DNA binding"/>
    <property type="evidence" value="ECO:0007669"/>
    <property type="project" value="UniProtKB-KW"/>
</dbReference>
<dbReference type="GO" id="GO:0006265">
    <property type="term" value="P:DNA topological change"/>
    <property type="evidence" value="ECO:0007669"/>
    <property type="project" value="InterPro"/>
</dbReference>
<dbReference type="InterPro" id="IPR023406">
    <property type="entry name" value="Topo_IA_AS"/>
</dbReference>
<dbReference type="Gene3D" id="3.40.50.140">
    <property type="match status" value="1"/>
</dbReference>
<keyword evidence="4" id="KW-0479">Metal-binding</keyword>
<dbReference type="InterPro" id="IPR003602">
    <property type="entry name" value="Topo_IA_DNA-bd_dom"/>
</dbReference>
<evidence type="ECO:0000259" key="14">
    <source>
        <dbReference type="PROSITE" id="PS52039"/>
    </source>
</evidence>
<evidence type="ECO:0000256" key="6">
    <source>
        <dbReference type="ARBA" id="ARBA00023029"/>
    </source>
</evidence>
<reference evidence="15 16" key="1">
    <citation type="journal article" date="2016" name="Nat. Commun.">
        <title>Thousands of microbial genomes shed light on interconnected biogeochemical processes in an aquifer system.</title>
        <authorList>
            <person name="Anantharaman K."/>
            <person name="Brown C.T."/>
            <person name="Hug L.A."/>
            <person name="Sharon I."/>
            <person name="Castelle C.J."/>
            <person name="Probst A.J."/>
            <person name="Thomas B.C."/>
            <person name="Singh A."/>
            <person name="Wilkins M.J."/>
            <person name="Karaoz U."/>
            <person name="Brodie E.L."/>
            <person name="Williams K.H."/>
            <person name="Hubbard S.S."/>
            <person name="Banfield J.F."/>
        </authorList>
    </citation>
    <scope>NUCLEOTIDE SEQUENCE [LARGE SCALE GENOMIC DNA]</scope>
</reference>
<dbReference type="SMART" id="SM00437">
    <property type="entry name" value="TOP1Ac"/>
    <property type="match status" value="1"/>
</dbReference>
<dbReference type="PRINTS" id="PR00417">
    <property type="entry name" value="PRTPISMRASEI"/>
</dbReference>
<dbReference type="CDD" id="cd00186">
    <property type="entry name" value="TOP1Ac"/>
    <property type="match status" value="1"/>
</dbReference>
<dbReference type="HAMAP" id="MF_00952">
    <property type="entry name" value="Topoisom_1_prok"/>
    <property type="match status" value="1"/>
</dbReference>
<evidence type="ECO:0000256" key="9">
    <source>
        <dbReference type="ARBA" id="ARBA00030003"/>
    </source>
</evidence>
<dbReference type="Pfam" id="PF01131">
    <property type="entry name" value="Topoisom_bac"/>
    <property type="match status" value="1"/>
</dbReference>
<dbReference type="SUPFAM" id="SSF56712">
    <property type="entry name" value="Prokaryotic type I DNA topoisomerase"/>
    <property type="match status" value="1"/>
</dbReference>
<protein>
    <recommendedName>
        <fullName evidence="3">DNA topoisomerase</fullName>
        <ecNumber evidence="3">5.6.2.1</ecNumber>
    </recommendedName>
    <alternativeName>
        <fullName evidence="12">Omega-protein</fullName>
    </alternativeName>
    <alternativeName>
        <fullName evidence="11">Relaxing enzyme</fullName>
    </alternativeName>
    <alternativeName>
        <fullName evidence="9">Swivelase</fullName>
    </alternativeName>
    <alternativeName>
        <fullName evidence="10">Untwisting enzyme</fullName>
    </alternativeName>
</protein>
<dbReference type="InterPro" id="IPR028612">
    <property type="entry name" value="Topoisom_1_IA"/>
</dbReference>